<dbReference type="GO" id="GO:0005524">
    <property type="term" value="F:ATP binding"/>
    <property type="evidence" value="ECO:0007669"/>
    <property type="project" value="UniProtKB-UniRule"/>
</dbReference>
<dbReference type="InterPro" id="IPR003593">
    <property type="entry name" value="AAA+_ATPase"/>
</dbReference>
<evidence type="ECO:0000259" key="9">
    <source>
        <dbReference type="PROSITE" id="PS50893"/>
    </source>
</evidence>
<dbReference type="PANTHER" id="PTHR42798:SF2">
    <property type="entry name" value="ABC TRANSPORTER ATP-BINDING PROTEIN MG467-RELATED"/>
    <property type="match status" value="1"/>
</dbReference>
<dbReference type="GO" id="GO:0044874">
    <property type="term" value="P:lipoprotein localization to outer membrane"/>
    <property type="evidence" value="ECO:0007669"/>
    <property type="project" value="UniProtKB-ARBA"/>
</dbReference>
<dbReference type="FunFam" id="3.40.50.300:FF:000230">
    <property type="entry name" value="Lipoprotein-releasing system ATP-binding protein LolD"/>
    <property type="match status" value="1"/>
</dbReference>
<comment type="subcellular location">
    <subcellularLocation>
        <location evidence="8">Cell inner membrane</location>
        <topology evidence="8">Peripheral membrane protein</topology>
    </subcellularLocation>
</comment>
<evidence type="ECO:0000256" key="8">
    <source>
        <dbReference type="RuleBase" id="RU367068"/>
    </source>
</evidence>
<name>A0A451DDC3_9GAMM</name>
<evidence type="ECO:0000256" key="5">
    <source>
        <dbReference type="ARBA" id="ARBA00022840"/>
    </source>
</evidence>
<keyword evidence="8" id="KW-0997">Cell inner membrane</keyword>
<dbReference type="GO" id="GO:0016887">
    <property type="term" value="F:ATP hydrolysis activity"/>
    <property type="evidence" value="ECO:0007669"/>
    <property type="project" value="InterPro"/>
</dbReference>
<dbReference type="OrthoDB" id="9801477at2"/>
<feature type="domain" description="ABC transporter" evidence="9">
    <location>
        <begin position="7"/>
        <end position="234"/>
    </location>
</feature>
<dbReference type="PROSITE" id="PS50893">
    <property type="entry name" value="ABC_TRANSPORTER_2"/>
    <property type="match status" value="1"/>
</dbReference>
<dbReference type="InterPro" id="IPR027417">
    <property type="entry name" value="P-loop_NTPase"/>
</dbReference>
<keyword evidence="4 8" id="KW-0547">Nucleotide-binding</keyword>
<dbReference type="AlphaFoldDB" id="A0A451DDC3"/>
<dbReference type="EMBL" id="LR217720">
    <property type="protein sequence ID" value="VFP84459.1"/>
    <property type="molecule type" value="Genomic_DNA"/>
</dbReference>
<reference evidence="10 11" key="1">
    <citation type="submission" date="2019-02" db="EMBL/GenBank/DDBJ databases">
        <authorList>
            <person name="Manzano-Marin A."/>
            <person name="Manzano-Marin A."/>
        </authorList>
    </citation>
    <scope>NUCLEOTIDE SEQUENCE [LARGE SCALE GENOMIC DNA]</scope>
    <source>
        <strain evidence="10 11">ErCilaricifoliae</strain>
    </source>
</reference>
<dbReference type="EC" id="7.6.2.-" evidence="8"/>
<evidence type="ECO:0000256" key="6">
    <source>
        <dbReference type="ARBA" id="ARBA00022967"/>
    </source>
</evidence>
<keyword evidence="5 8" id="KW-0067">ATP-binding</keyword>
<dbReference type="RefSeq" id="WP_157989920.1">
    <property type="nucleotide sequence ID" value="NZ_LR217720.1"/>
</dbReference>
<evidence type="ECO:0000256" key="2">
    <source>
        <dbReference type="ARBA" id="ARBA00022448"/>
    </source>
</evidence>
<evidence type="ECO:0000313" key="10">
    <source>
        <dbReference type="EMBL" id="VFP84459.1"/>
    </source>
</evidence>
<protein>
    <recommendedName>
        <fullName evidence="8">Lipoprotein-releasing system ATP-binding protein LolD</fullName>
        <ecNumber evidence="8">7.6.2.-</ecNumber>
    </recommendedName>
</protein>
<comment type="similarity">
    <text evidence="8">Belongs to the ABC transporter superfamily. Lipoprotein translocase (TC 3.A.1.125) family.</text>
</comment>
<evidence type="ECO:0000256" key="1">
    <source>
        <dbReference type="ARBA" id="ARBA00006526"/>
    </source>
</evidence>
<proteinExistence type="inferred from homology"/>
<comment type="similarity">
    <text evidence="1">Belongs to the ABC transporter superfamily. Drug exporter-2 (TC 3.A.1.117) family.</text>
</comment>
<dbReference type="PANTHER" id="PTHR42798">
    <property type="entry name" value="LIPOPROTEIN-RELEASING SYSTEM ATP-BINDING PROTEIN LOLD"/>
    <property type="match status" value="1"/>
</dbReference>
<dbReference type="InterPro" id="IPR011924">
    <property type="entry name" value="LolD_lipo_ATP-bd"/>
</dbReference>
<dbReference type="InterPro" id="IPR003439">
    <property type="entry name" value="ABC_transporter-like_ATP-bd"/>
</dbReference>
<keyword evidence="7 8" id="KW-0472">Membrane</keyword>
<evidence type="ECO:0000256" key="3">
    <source>
        <dbReference type="ARBA" id="ARBA00022475"/>
    </source>
</evidence>
<dbReference type="NCBIfam" id="TIGR02211">
    <property type="entry name" value="LolD_lipo_ex"/>
    <property type="match status" value="1"/>
</dbReference>
<evidence type="ECO:0000313" key="11">
    <source>
        <dbReference type="Proteomes" id="UP000294418"/>
    </source>
</evidence>
<evidence type="ECO:0000256" key="4">
    <source>
        <dbReference type="ARBA" id="ARBA00022741"/>
    </source>
</evidence>
<dbReference type="SUPFAM" id="SSF52540">
    <property type="entry name" value="P-loop containing nucleoside triphosphate hydrolases"/>
    <property type="match status" value="1"/>
</dbReference>
<dbReference type="Gene3D" id="3.40.50.300">
    <property type="entry name" value="P-loop containing nucleotide triphosphate hydrolases"/>
    <property type="match status" value="1"/>
</dbReference>
<organism evidence="10 11">
    <name type="scientific">Candidatus Erwinia haradaeae</name>
    <dbReference type="NCBI Taxonomy" id="1922217"/>
    <lineage>
        <taxon>Bacteria</taxon>
        <taxon>Pseudomonadati</taxon>
        <taxon>Pseudomonadota</taxon>
        <taxon>Gammaproteobacteria</taxon>
        <taxon>Enterobacterales</taxon>
        <taxon>Erwiniaceae</taxon>
        <taxon>Erwinia</taxon>
    </lineage>
</organism>
<keyword evidence="6 8" id="KW-1278">Translocase</keyword>
<comment type="function">
    <text evidence="8">Part of the ABC transporter complex LolCDE involved in the translocation of mature outer membrane-directed lipoproteins, from the inner membrane to the periplasmic chaperone, LolA. Responsible for the formation of the LolA-lipoprotein complex in an ATP-dependent manner.</text>
</comment>
<dbReference type="Pfam" id="PF00005">
    <property type="entry name" value="ABC_tran"/>
    <property type="match status" value="1"/>
</dbReference>
<dbReference type="CDD" id="cd03255">
    <property type="entry name" value="ABC_MJ0796_LolCDE_FtsE"/>
    <property type="match status" value="1"/>
</dbReference>
<dbReference type="InterPro" id="IPR017911">
    <property type="entry name" value="MacB-like_ATP-bd"/>
</dbReference>
<dbReference type="GO" id="GO:0005886">
    <property type="term" value="C:plasma membrane"/>
    <property type="evidence" value="ECO:0007669"/>
    <property type="project" value="UniProtKB-SubCell"/>
</dbReference>
<dbReference type="PROSITE" id="PS00211">
    <property type="entry name" value="ABC_TRANSPORTER_1"/>
    <property type="match status" value="1"/>
</dbReference>
<dbReference type="InterPro" id="IPR017871">
    <property type="entry name" value="ABC_transporter-like_CS"/>
</dbReference>
<comment type="subunit">
    <text evidence="8">The complex is composed of two ATP-binding proteins (LolD) and two transmembrane proteins (LolC and LolE).</text>
</comment>
<keyword evidence="3 8" id="KW-1003">Cell membrane</keyword>
<dbReference type="GO" id="GO:0089705">
    <property type="term" value="P:protein localization to outer membrane"/>
    <property type="evidence" value="ECO:0007669"/>
    <property type="project" value="UniProtKB-ARBA"/>
</dbReference>
<keyword evidence="10" id="KW-0378">Hydrolase</keyword>
<accession>A0A451DDC3</accession>
<dbReference type="Proteomes" id="UP000294418">
    <property type="component" value="Chromosome"/>
</dbReference>
<gene>
    <name evidence="8 10" type="primary">lolD</name>
    <name evidence="10" type="ORF">ERCILAFE3058_550</name>
</gene>
<keyword evidence="2 8" id="KW-0813">Transport</keyword>
<dbReference type="SMART" id="SM00382">
    <property type="entry name" value="AAA"/>
    <property type="match status" value="1"/>
</dbReference>
<keyword evidence="10" id="KW-0449">Lipoprotein</keyword>
<sequence>MNKQILLQCDNLCKSYNEGGIHTDVLHNISFIVHLHDMIAVTGSSGSGKSTLLHLLGGLDMPTKGDIRFKGRSMKMMSSTEKAILRNRDLGFVYQFHHLLQDFNALENVSIPLLIAKCSTIFAKARSMEVLTLLGLEKRATYRPSQLSGGERQRVAIARALVNNPQLVLADEPTGNLDVCNTNSIIHLLSQINKTHGTAFLIVTHDLYLASRLHRIVKMQDGCIIDQDMLVGRG</sequence>
<evidence type="ECO:0000256" key="7">
    <source>
        <dbReference type="ARBA" id="ARBA00023136"/>
    </source>
</evidence>